<sequence length="265" mass="28827">MAAASGPAPAPAEAAAVAAPATGVPPGGLPLASGVTSLGGGAALPLPGPLTEKGEHALNSAWTFWFDRKLKRDEWISLKRENPDLKWSDLLENTVTVDTVEAFWRVYLHLKRPAEIADGRNVYMFRAGQLPAWEEYPYGGCWILKFKRHVAGKGAAAGGKAARTDAGRVWQSMLLALVGEACLDTDVVGASLAVRPKEYLVSLWNRDNRDESKRFRIADRLKTVLGLSPSSRIDYKYHVRSLMDRSTYVNAQSFVFVDSAEGAQA</sequence>
<evidence type="ECO:0008006" key="4">
    <source>
        <dbReference type="Google" id="ProtNLM"/>
    </source>
</evidence>
<dbReference type="GO" id="GO:0000340">
    <property type="term" value="F:RNA 7-methylguanosine cap binding"/>
    <property type="evidence" value="ECO:0007669"/>
    <property type="project" value="TreeGrafter"/>
</dbReference>
<keyword evidence="1" id="KW-0648">Protein biosynthesis</keyword>
<keyword evidence="1" id="KW-0694">RNA-binding</keyword>
<comment type="similarity">
    <text evidence="1">Belongs to the eukaryotic initiation factor 4E family.</text>
</comment>
<dbReference type="Gene3D" id="3.30.760.10">
    <property type="entry name" value="RNA Cap, Translation Initiation Factor Eif4e"/>
    <property type="match status" value="1"/>
</dbReference>
<dbReference type="GO" id="GO:0016281">
    <property type="term" value="C:eukaryotic translation initiation factor 4F complex"/>
    <property type="evidence" value="ECO:0007669"/>
    <property type="project" value="TreeGrafter"/>
</dbReference>
<gene>
    <name evidence="2" type="ORF">FNF29_02426</name>
</gene>
<dbReference type="PANTHER" id="PTHR11960">
    <property type="entry name" value="EUKARYOTIC TRANSLATION INITIATION FACTOR 4E RELATED"/>
    <property type="match status" value="1"/>
</dbReference>
<dbReference type="InterPro" id="IPR023398">
    <property type="entry name" value="TIF_eIF4e-like"/>
</dbReference>
<dbReference type="OMA" id="VKPRICL"/>
<evidence type="ECO:0000256" key="1">
    <source>
        <dbReference type="RuleBase" id="RU004374"/>
    </source>
</evidence>
<dbReference type="AlphaFoldDB" id="A0A5A8CPB3"/>
<accession>A0A5A8CPB3</accession>
<keyword evidence="1" id="KW-0396">Initiation factor</keyword>
<dbReference type="SUPFAM" id="SSF55418">
    <property type="entry name" value="eIF4e-like"/>
    <property type="match status" value="1"/>
</dbReference>
<evidence type="ECO:0000313" key="2">
    <source>
        <dbReference type="EMBL" id="KAA0154549.1"/>
    </source>
</evidence>
<dbReference type="Pfam" id="PF01652">
    <property type="entry name" value="IF4E"/>
    <property type="match status" value="1"/>
</dbReference>
<evidence type="ECO:0000313" key="3">
    <source>
        <dbReference type="Proteomes" id="UP000323011"/>
    </source>
</evidence>
<comment type="caution">
    <text evidence="2">The sequence shown here is derived from an EMBL/GenBank/DDBJ whole genome shotgun (WGS) entry which is preliminary data.</text>
</comment>
<reference evidence="2 3" key="1">
    <citation type="submission" date="2019-07" db="EMBL/GenBank/DDBJ databases">
        <title>Genomes of Cafeteria roenbergensis.</title>
        <authorList>
            <person name="Fischer M.G."/>
            <person name="Hackl T."/>
            <person name="Roman M."/>
        </authorList>
    </citation>
    <scope>NUCLEOTIDE SEQUENCE [LARGE SCALE GENOMIC DNA]</scope>
    <source>
        <strain evidence="2 3">BVI</strain>
    </source>
</reference>
<organism evidence="2 3">
    <name type="scientific">Cafeteria roenbergensis</name>
    <name type="common">Marine flagellate</name>
    <dbReference type="NCBI Taxonomy" id="33653"/>
    <lineage>
        <taxon>Eukaryota</taxon>
        <taxon>Sar</taxon>
        <taxon>Stramenopiles</taxon>
        <taxon>Bigyra</taxon>
        <taxon>Opalozoa</taxon>
        <taxon>Bicosoecida</taxon>
        <taxon>Cafeteriaceae</taxon>
        <taxon>Cafeteria</taxon>
    </lineage>
</organism>
<dbReference type="GO" id="GO:0003743">
    <property type="term" value="F:translation initiation factor activity"/>
    <property type="evidence" value="ECO:0007669"/>
    <property type="project" value="UniProtKB-KW"/>
</dbReference>
<dbReference type="Proteomes" id="UP000323011">
    <property type="component" value="Unassembled WGS sequence"/>
</dbReference>
<name>A0A5A8CPB3_CAFRO</name>
<dbReference type="EMBL" id="VLTN01000011">
    <property type="protein sequence ID" value="KAA0154549.1"/>
    <property type="molecule type" value="Genomic_DNA"/>
</dbReference>
<keyword evidence="3" id="KW-1185">Reference proteome</keyword>
<proteinExistence type="inferred from homology"/>
<dbReference type="PANTHER" id="PTHR11960:SF18">
    <property type="entry name" value="EUKARYOTIC TRANSLATION INITIATION FACTOR 4E HOMOLOGOUS PROTEIN, ISOFORM B"/>
    <property type="match status" value="1"/>
</dbReference>
<protein>
    <recommendedName>
        <fullName evidence="4">Eukaryotic translation initiation factor 4E</fullName>
    </recommendedName>
</protein>
<dbReference type="InterPro" id="IPR001040">
    <property type="entry name" value="TIF_eIF_4E"/>
</dbReference>